<dbReference type="AlphaFoldDB" id="A0AAW1GS65"/>
<dbReference type="EMBL" id="JASPKY010002633">
    <property type="protein sequence ID" value="KAK9667586.1"/>
    <property type="molecule type" value="Genomic_DNA"/>
</dbReference>
<comment type="caution">
    <text evidence="1">The sequence shown here is derived from an EMBL/GenBank/DDBJ whole genome shotgun (WGS) entry which is preliminary data.</text>
</comment>
<sequence length="73" mass="8376">MTEKRLDDLMQREMARNNAGNISLQGETINNLLKSITDMMQALNAAKEEKSQVEPNRQYTPDLVKNIKIFHAD</sequence>
<protein>
    <submittedName>
        <fullName evidence="1">Uncharacterized protein</fullName>
    </submittedName>
</protein>
<feature type="non-terminal residue" evidence="1">
    <location>
        <position position="73"/>
    </location>
</feature>
<keyword evidence="2" id="KW-1185">Reference proteome</keyword>
<name>A0AAW1GS65_POPJA</name>
<reference evidence="1 2" key="1">
    <citation type="journal article" date="2024" name="BMC Genomics">
        <title>De novo assembly and annotation of Popillia japonica's genome with initial clues to its potential as an invasive pest.</title>
        <authorList>
            <person name="Cucini C."/>
            <person name="Boschi S."/>
            <person name="Funari R."/>
            <person name="Cardaioli E."/>
            <person name="Iannotti N."/>
            <person name="Marturano G."/>
            <person name="Paoli F."/>
            <person name="Bruttini M."/>
            <person name="Carapelli A."/>
            <person name="Frati F."/>
            <person name="Nardi F."/>
        </authorList>
    </citation>
    <scope>NUCLEOTIDE SEQUENCE [LARGE SCALE GENOMIC DNA]</scope>
    <source>
        <strain evidence="1">DMR45628</strain>
    </source>
</reference>
<proteinExistence type="predicted"/>
<evidence type="ECO:0000313" key="2">
    <source>
        <dbReference type="Proteomes" id="UP001458880"/>
    </source>
</evidence>
<accession>A0AAW1GS65</accession>
<organism evidence="1 2">
    <name type="scientific">Popillia japonica</name>
    <name type="common">Japanese beetle</name>
    <dbReference type="NCBI Taxonomy" id="7064"/>
    <lineage>
        <taxon>Eukaryota</taxon>
        <taxon>Metazoa</taxon>
        <taxon>Ecdysozoa</taxon>
        <taxon>Arthropoda</taxon>
        <taxon>Hexapoda</taxon>
        <taxon>Insecta</taxon>
        <taxon>Pterygota</taxon>
        <taxon>Neoptera</taxon>
        <taxon>Endopterygota</taxon>
        <taxon>Coleoptera</taxon>
        <taxon>Polyphaga</taxon>
        <taxon>Scarabaeiformia</taxon>
        <taxon>Scarabaeidae</taxon>
        <taxon>Rutelinae</taxon>
        <taxon>Popillia</taxon>
    </lineage>
</organism>
<dbReference type="Proteomes" id="UP001458880">
    <property type="component" value="Unassembled WGS sequence"/>
</dbReference>
<evidence type="ECO:0000313" key="1">
    <source>
        <dbReference type="EMBL" id="KAK9667586.1"/>
    </source>
</evidence>
<gene>
    <name evidence="1" type="ORF">QE152_g41277</name>
</gene>